<dbReference type="STRING" id="272630.MexAM1_META1p0956"/>
<reference evidence="1 2" key="1">
    <citation type="journal article" date="2009" name="PLoS ONE">
        <title>Methylobacterium genome sequences: a reference blueprint to investigate microbial metabolism of C1 compounds from natural and industrial sources.</title>
        <authorList>
            <person name="Vuilleumier S."/>
            <person name="Chistoserdova L."/>
            <person name="Lee M.-C."/>
            <person name="Bringel F."/>
            <person name="Lajus A."/>
            <person name="Zhou Y."/>
            <person name="Gourion B."/>
            <person name="Barbe V."/>
            <person name="Chang J."/>
            <person name="Cruveiller S."/>
            <person name="Dossat C."/>
            <person name="Gillett W."/>
            <person name="Gruffaz C."/>
            <person name="Haugen E."/>
            <person name="Hourcade E."/>
            <person name="Levy R."/>
            <person name="Mangenot S."/>
            <person name="Muller E."/>
            <person name="Nadalig T."/>
            <person name="Pagni M."/>
            <person name="Penny C."/>
            <person name="Peyraud R."/>
            <person name="Robinson D.G."/>
            <person name="Roche D."/>
            <person name="Rouy Z."/>
            <person name="Saenampechek C."/>
            <person name="Salvignol G."/>
            <person name="Vallenet D."/>
            <person name="Wu Z."/>
            <person name="Marx C.J."/>
            <person name="Vorholt J.A."/>
            <person name="Olson M.V."/>
            <person name="Kaul R."/>
            <person name="Weissenbach J."/>
            <person name="Medigue C."/>
            <person name="Lidstrom M.E."/>
        </authorList>
    </citation>
    <scope>NUCLEOTIDE SEQUENCE [LARGE SCALE GENOMIC DNA]</scope>
    <source>
        <strain evidence="2">ATCC 14718 / DSM 1338 / JCM 2805 / NCIMB 9133 / AM1</strain>
    </source>
</reference>
<organism evidence="1 2">
    <name type="scientific">Methylorubrum extorquens (strain ATCC 14718 / DSM 1338 / JCM 2805 / NCIMB 9133 / AM1)</name>
    <name type="common">Methylobacterium extorquens</name>
    <dbReference type="NCBI Taxonomy" id="272630"/>
    <lineage>
        <taxon>Bacteria</taxon>
        <taxon>Pseudomonadati</taxon>
        <taxon>Pseudomonadota</taxon>
        <taxon>Alphaproteobacteria</taxon>
        <taxon>Hyphomicrobiales</taxon>
        <taxon>Methylobacteriaceae</taxon>
        <taxon>Methylorubrum</taxon>
    </lineage>
</organism>
<gene>
    <name evidence="1" type="ordered locus">MexAM1_META1p0956</name>
</gene>
<evidence type="ECO:0000313" key="1">
    <source>
        <dbReference type="EMBL" id="ACS38852.1"/>
    </source>
</evidence>
<proteinExistence type="predicted"/>
<dbReference type="KEGG" id="mea:Mex_1p0956"/>
<evidence type="ECO:0000313" key="2">
    <source>
        <dbReference type="Proteomes" id="UP000009081"/>
    </source>
</evidence>
<protein>
    <submittedName>
        <fullName evidence="1">Uncharacterized protein</fullName>
    </submittedName>
</protein>
<dbReference type="HOGENOM" id="CLU_1684529_0_0_5"/>
<sequence>MPARCSGPDTVPGRGRWLLDRLGPSDAVSIPIPVVHGRWPLDRTIFGCPTTPSNDPKLSIETVPISRAVQGGQSWACRIRPCKGFPCPPSTPPSRPTPRKRGVKLLRIALWTAQALVAAPRPRSVRGPDGARSAGLAAPTGLRLPTVRSFGRWRNR</sequence>
<dbReference type="Proteomes" id="UP000009081">
    <property type="component" value="Chromosome"/>
</dbReference>
<dbReference type="AlphaFoldDB" id="C5AX13"/>
<name>C5AX13_METEA</name>
<dbReference type="EMBL" id="CP001510">
    <property type="protein sequence ID" value="ACS38852.1"/>
    <property type="molecule type" value="Genomic_DNA"/>
</dbReference>
<accession>C5AX13</accession>
<keyword evidence="2" id="KW-1185">Reference proteome</keyword>